<organism evidence="1 2">
    <name type="scientific">Sedimentitalea nanhaiensis</name>
    <dbReference type="NCBI Taxonomy" id="999627"/>
    <lineage>
        <taxon>Bacteria</taxon>
        <taxon>Pseudomonadati</taxon>
        <taxon>Pseudomonadota</taxon>
        <taxon>Alphaproteobacteria</taxon>
        <taxon>Rhodobacterales</taxon>
        <taxon>Paracoccaceae</taxon>
        <taxon>Sedimentitalea</taxon>
    </lineage>
</organism>
<reference evidence="1 2" key="1">
    <citation type="submission" date="2016-10" db="EMBL/GenBank/DDBJ databases">
        <authorList>
            <person name="de Groot N.N."/>
        </authorList>
    </citation>
    <scope>NUCLEOTIDE SEQUENCE [LARGE SCALE GENOMIC DNA]</scope>
    <source>
        <strain evidence="1 2">CGMCC 1.10959</strain>
    </source>
</reference>
<dbReference type="RefSeq" id="WP_027264234.1">
    <property type="nucleotide sequence ID" value="NZ_FPAW01000010.1"/>
</dbReference>
<accession>A0A1I7BI51</accession>
<dbReference type="OrthoDB" id="283948at2"/>
<sequence length="268" mass="29204">MAARASQTLAVAFPSHEPYPLTGMLELAVAETLGPGATRPERVTRVLSTVFKRISGQSANLSRVRCLTSSAREWLLQRAAGLFWSDTGWFQAKCMQCDTDFDIPTELANAPRKPAGQDFPVVTVRTSLGQRRFEVPNGVHEEHLARAPGSEPTRTLLAQCGLSPQAVRDARDFSRDDISRIEAALEAASPEVADEVVTTCPTCQAQTMARIDPLDFAFPGVGTLLAEVHAIAATYHWTEDAILALPSQRRHSYARLVQAGPTIGGRRR</sequence>
<name>A0A1I7BI51_9RHOB</name>
<dbReference type="EMBL" id="FPAW01000010">
    <property type="protein sequence ID" value="SFT86801.1"/>
    <property type="molecule type" value="Genomic_DNA"/>
</dbReference>
<evidence type="ECO:0000313" key="1">
    <source>
        <dbReference type="EMBL" id="SFT86801.1"/>
    </source>
</evidence>
<dbReference type="STRING" id="999627.SAMN05216236_11073"/>
<dbReference type="eggNOG" id="ENOG502ZWTD">
    <property type="taxonomic scope" value="Bacteria"/>
</dbReference>
<dbReference type="Proteomes" id="UP000182466">
    <property type="component" value="Unassembled WGS sequence"/>
</dbReference>
<gene>
    <name evidence="1" type="ORF">SAMN05216236_11073</name>
</gene>
<evidence type="ECO:0000313" key="2">
    <source>
        <dbReference type="Proteomes" id="UP000182466"/>
    </source>
</evidence>
<keyword evidence="2" id="KW-1185">Reference proteome</keyword>
<dbReference type="AlphaFoldDB" id="A0A1I7BI51"/>
<proteinExistence type="predicted"/>
<protein>
    <submittedName>
        <fullName evidence="1">Uncharacterized protein</fullName>
    </submittedName>
</protein>